<proteinExistence type="predicted"/>
<dbReference type="InterPro" id="IPR010390">
    <property type="entry name" value="ABC-2_transporter-like"/>
</dbReference>
<feature type="transmembrane region" description="Helical" evidence="1">
    <location>
        <begin position="109"/>
        <end position="127"/>
    </location>
</feature>
<feature type="transmembrane region" description="Helical" evidence="1">
    <location>
        <begin position="50"/>
        <end position="70"/>
    </location>
</feature>
<feature type="transmembrane region" description="Helical" evidence="1">
    <location>
        <begin position="222"/>
        <end position="242"/>
    </location>
</feature>
<organism evidence="2 3">
    <name type="scientific">Streptantibioticus parmotrematis</name>
    <dbReference type="NCBI Taxonomy" id="2873249"/>
    <lineage>
        <taxon>Bacteria</taxon>
        <taxon>Bacillati</taxon>
        <taxon>Actinomycetota</taxon>
        <taxon>Actinomycetes</taxon>
        <taxon>Kitasatosporales</taxon>
        <taxon>Streptomycetaceae</taxon>
        <taxon>Streptantibioticus</taxon>
    </lineage>
</organism>
<sequence length="254" mass="26981">MWSRSTLTYRVSFLMTVVGNACMTALDFVTIAIIFGHTRTLGGFTLAETAFLYGSSGVAIGLADLLLGSLDGLGRRVRDGTVDALLVRPVPIFAQVAADRFALRRLGRLTQAAVVLVWSLIRLHVAWTPGRALLLPVMAVSGAAIFGAFYTAGAALQFRAGDAAEVQSSFTHGGGTMTQYPPTLFARELVRGAVFVVPVAFVNWMPALWILGRPEPLGLPGWTGWLSPAVALAVCALAGLAWRAGLRSYRSTGS</sequence>
<feature type="transmembrane region" description="Helical" evidence="1">
    <location>
        <begin position="12"/>
        <end position="38"/>
    </location>
</feature>
<feature type="transmembrane region" description="Helical" evidence="1">
    <location>
        <begin position="189"/>
        <end position="210"/>
    </location>
</feature>
<dbReference type="Proteomes" id="UP001198565">
    <property type="component" value="Unassembled WGS sequence"/>
</dbReference>
<keyword evidence="3" id="KW-1185">Reference proteome</keyword>
<keyword evidence="1" id="KW-1133">Transmembrane helix</keyword>
<comment type="caution">
    <text evidence="2">The sequence shown here is derived from an EMBL/GenBank/DDBJ whole genome shotgun (WGS) entry which is preliminary data.</text>
</comment>
<evidence type="ECO:0000256" key="1">
    <source>
        <dbReference type="SAM" id="Phobius"/>
    </source>
</evidence>
<keyword evidence="1" id="KW-0472">Membrane</keyword>
<protein>
    <submittedName>
        <fullName evidence="2">ABC transporter permease</fullName>
    </submittedName>
</protein>
<keyword evidence="1" id="KW-0812">Transmembrane</keyword>
<dbReference type="EMBL" id="JAINVZ010000020">
    <property type="protein sequence ID" value="MBY8887951.1"/>
    <property type="molecule type" value="Genomic_DNA"/>
</dbReference>
<feature type="transmembrane region" description="Helical" evidence="1">
    <location>
        <begin position="133"/>
        <end position="152"/>
    </location>
</feature>
<name>A0ABS7QXL7_9ACTN</name>
<evidence type="ECO:0000313" key="2">
    <source>
        <dbReference type="EMBL" id="MBY8887951.1"/>
    </source>
</evidence>
<accession>A0ABS7QXL7</accession>
<gene>
    <name evidence="2" type="ORF">K7472_24370</name>
</gene>
<reference evidence="2 3" key="1">
    <citation type="submission" date="2021-08" db="EMBL/GenBank/DDBJ databases">
        <title>Streptomyces sp. PTM05 isolated from lichen.</title>
        <authorList>
            <person name="Somphong A."/>
            <person name="Phongsopitanun W."/>
            <person name="Tanasupawat S."/>
        </authorList>
    </citation>
    <scope>NUCLEOTIDE SEQUENCE [LARGE SCALE GENOMIC DNA]</scope>
    <source>
        <strain evidence="2 3">Ptm05</strain>
    </source>
</reference>
<evidence type="ECO:0000313" key="3">
    <source>
        <dbReference type="Proteomes" id="UP001198565"/>
    </source>
</evidence>
<dbReference type="PANTHER" id="PTHR36833:SF1">
    <property type="entry name" value="INTEGRAL MEMBRANE TRANSPORT PROTEIN"/>
    <property type="match status" value="1"/>
</dbReference>
<dbReference type="Pfam" id="PF06182">
    <property type="entry name" value="ABC2_membrane_6"/>
    <property type="match status" value="1"/>
</dbReference>
<dbReference type="RefSeq" id="WP_222980765.1">
    <property type="nucleotide sequence ID" value="NZ_JAINVZ010000020.1"/>
</dbReference>
<dbReference type="PANTHER" id="PTHR36833">
    <property type="entry name" value="SLR0610 PROTEIN-RELATED"/>
    <property type="match status" value="1"/>
</dbReference>